<feature type="domain" description="ATPase AAA-type core" evidence="1">
    <location>
        <begin position="25"/>
        <end position="284"/>
    </location>
</feature>
<dbReference type="SUPFAM" id="SSF52540">
    <property type="entry name" value="P-loop containing nucleoside triphosphate hydrolases"/>
    <property type="match status" value="1"/>
</dbReference>
<accession>A0ABS2G299</accession>
<dbReference type="InterPro" id="IPR051396">
    <property type="entry name" value="Bact_Antivir_Def_Nuclease"/>
</dbReference>
<protein>
    <submittedName>
        <fullName evidence="2">AAA family ATPase</fullName>
    </submittedName>
</protein>
<name>A0ABS2G299_FUSMR</name>
<reference evidence="2 3" key="1">
    <citation type="journal article" date="2021" name="Sci. Rep.">
        <title>The distribution of antibiotic resistance genes in chicken gut microbiota commensals.</title>
        <authorList>
            <person name="Juricova H."/>
            <person name="Matiasovicova J."/>
            <person name="Kubasova T."/>
            <person name="Cejkova D."/>
            <person name="Rychlik I."/>
        </authorList>
    </citation>
    <scope>NUCLEOTIDE SEQUENCE [LARGE SCALE GENOMIC DNA]</scope>
    <source>
        <strain evidence="2 3">An425</strain>
    </source>
</reference>
<dbReference type="InterPro" id="IPR003959">
    <property type="entry name" value="ATPase_AAA_core"/>
</dbReference>
<proteinExistence type="predicted"/>
<evidence type="ECO:0000313" key="3">
    <source>
        <dbReference type="Proteomes" id="UP000728968"/>
    </source>
</evidence>
<dbReference type="InterPro" id="IPR027417">
    <property type="entry name" value="P-loop_NTPase"/>
</dbReference>
<evidence type="ECO:0000313" key="2">
    <source>
        <dbReference type="EMBL" id="MBM6875571.1"/>
    </source>
</evidence>
<gene>
    <name evidence="2" type="ORF">H6A04_07900</name>
</gene>
<dbReference type="PANTHER" id="PTHR43581">
    <property type="entry name" value="ATP/GTP PHOSPHATASE"/>
    <property type="match status" value="1"/>
</dbReference>
<keyword evidence="3" id="KW-1185">Reference proteome</keyword>
<dbReference type="Gene3D" id="3.40.50.300">
    <property type="entry name" value="P-loop containing nucleotide triphosphate hydrolases"/>
    <property type="match status" value="1"/>
</dbReference>
<dbReference type="RefSeq" id="WP_204716363.1">
    <property type="nucleotide sequence ID" value="NZ_JACJLT010000072.1"/>
</dbReference>
<organism evidence="2 3">
    <name type="scientific">Fusobacterium mortiferum</name>
    <dbReference type="NCBI Taxonomy" id="850"/>
    <lineage>
        <taxon>Bacteria</taxon>
        <taxon>Fusobacteriati</taxon>
        <taxon>Fusobacteriota</taxon>
        <taxon>Fusobacteriia</taxon>
        <taxon>Fusobacteriales</taxon>
        <taxon>Fusobacteriaceae</taxon>
        <taxon>Fusobacterium</taxon>
    </lineage>
</organism>
<dbReference type="Pfam" id="PF13304">
    <property type="entry name" value="AAA_21"/>
    <property type="match status" value="1"/>
</dbReference>
<comment type="caution">
    <text evidence="2">The sequence shown here is derived from an EMBL/GenBank/DDBJ whole genome shotgun (WGS) entry which is preliminary data.</text>
</comment>
<dbReference type="PANTHER" id="PTHR43581:SF4">
    <property type="entry name" value="ATP_GTP PHOSPHATASE"/>
    <property type="match status" value="1"/>
</dbReference>
<dbReference type="Proteomes" id="UP000728968">
    <property type="component" value="Unassembled WGS sequence"/>
</dbReference>
<sequence>MINSIQIKNYRGIKDMRIDNFKKYNIFTGDNGSCKTTILEALVISNTDVVSLIQIARERDFRLNHNNMSSFFYNTKVTDNISILVNNRYETEINLEQDDEKIFYDEYSDSEEKFLYRYVQKDNGEVVERVEVLKKNDGYSSKGKKYKDTFQKKNTIFITPKKVVGITLANSIKELIEKKRKNEILELLNKFDSNIDDVISDGKEIKVSLKEAKEFIPISSLGNGIVAILEIIISTLDDLDKIYIDEIETGIHYLNYPKLCKILIDILQEKNIQLFITTHSKEFIEAFCYALREKNEDMSLYRFEKIRGNQLKQKYYSREDVLETIHEGWDVR</sequence>
<evidence type="ECO:0000259" key="1">
    <source>
        <dbReference type="Pfam" id="PF13304"/>
    </source>
</evidence>
<dbReference type="EMBL" id="JACJLT010000072">
    <property type="protein sequence ID" value="MBM6875571.1"/>
    <property type="molecule type" value="Genomic_DNA"/>
</dbReference>